<proteinExistence type="predicted"/>
<evidence type="ECO:0000313" key="3">
    <source>
        <dbReference type="EMBL" id="KAG9466878.1"/>
    </source>
</evidence>
<comment type="caution">
    <text evidence="3">The sequence shown here is derived from an EMBL/GenBank/DDBJ whole genome shotgun (WGS) entry which is preliminary data.</text>
</comment>
<name>A0A8J6JJ84_ELECQ</name>
<evidence type="ECO:0000256" key="1">
    <source>
        <dbReference type="SAM" id="MobiDB-lite"/>
    </source>
</evidence>
<sequence>MYESVVSPTVENPSVPTSTRINREFSTVPESDAIEETTKSEFDKPSSKGFLLQNPLSTRGMELGIETASNSVTKVRRSPINMDTLSRASVTTEGASSLSPSISDPNLVSKSIPINIPSSGTGLSSTEDPEPVSQEKVIDQLSRSDASRNPVLNAHTSYSILPLQVGNIAIGDRQNSFSSPWYNSNPLPIVATDIPEVEYMKEKIYLQWVLIVTLVVFLLLFLCGFLYYSHQYRKLRRRLSVSCDVDLTRNPHAVLPEEREPFPVIECDTV</sequence>
<feature type="region of interest" description="Disordered" evidence="1">
    <location>
        <begin position="1"/>
        <end position="49"/>
    </location>
</feature>
<feature type="compositionally biased region" description="Polar residues" evidence="1">
    <location>
        <begin position="116"/>
        <end position="126"/>
    </location>
</feature>
<dbReference type="AlphaFoldDB" id="A0A8J6JJ84"/>
<gene>
    <name evidence="3" type="ORF">GDO78_015939</name>
</gene>
<feature type="transmembrane region" description="Helical" evidence="2">
    <location>
        <begin position="205"/>
        <end position="228"/>
    </location>
</feature>
<protein>
    <submittedName>
        <fullName evidence="3">Uncharacterized protein</fullName>
    </submittedName>
</protein>
<feature type="compositionally biased region" description="Polar residues" evidence="1">
    <location>
        <begin position="1"/>
        <end position="29"/>
    </location>
</feature>
<evidence type="ECO:0000313" key="4">
    <source>
        <dbReference type="Proteomes" id="UP000770717"/>
    </source>
</evidence>
<dbReference type="Proteomes" id="UP000770717">
    <property type="component" value="Unassembled WGS sequence"/>
</dbReference>
<keyword evidence="2" id="KW-0812">Transmembrane</keyword>
<accession>A0A8J6JJ84</accession>
<feature type="compositionally biased region" description="Basic and acidic residues" evidence="1">
    <location>
        <begin position="36"/>
        <end position="46"/>
    </location>
</feature>
<reference evidence="3" key="1">
    <citation type="thesis" date="2020" institute="ProQuest LLC" country="789 East Eisenhower Parkway, Ann Arbor, MI, USA">
        <title>Comparative Genomics and Chromosome Evolution.</title>
        <authorList>
            <person name="Mudd A.B."/>
        </authorList>
    </citation>
    <scope>NUCLEOTIDE SEQUENCE</scope>
    <source>
        <strain evidence="3">HN-11 Male</strain>
        <tissue evidence="3">Kidney and liver</tissue>
    </source>
</reference>
<evidence type="ECO:0000256" key="2">
    <source>
        <dbReference type="SAM" id="Phobius"/>
    </source>
</evidence>
<keyword evidence="4" id="KW-1185">Reference proteome</keyword>
<organism evidence="3 4">
    <name type="scientific">Eleutherodactylus coqui</name>
    <name type="common">Puerto Rican coqui</name>
    <dbReference type="NCBI Taxonomy" id="57060"/>
    <lineage>
        <taxon>Eukaryota</taxon>
        <taxon>Metazoa</taxon>
        <taxon>Chordata</taxon>
        <taxon>Craniata</taxon>
        <taxon>Vertebrata</taxon>
        <taxon>Euteleostomi</taxon>
        <taxon>Amphibia</taxon>
        <taxon>Batrachia</taxon>
        <taxon>Anura</taxon>
        <taxon>Neobatrachia</taxon>
        <taxon>Hyloidea</taxon>
        <taxon>Eleutherodactylidae</taxon>
        <taxon>Eleutherodactylinae</taxon>
        <taxon>Eleutherodactylus</taxon>
        <taxon>Eleutherodactylus</taxon>
    </lineage>
</organism>
<keyword evidence="2" id="KW-0472">Membrane</keyword>
<feature type="region of interest" description="Disordered" evidence="1">
    <location>
        <begin position="85"/>
        <end position="104"/>
    </location>
</feature>
<dbReference type="OrthoDB" id="9909446at2759"/>
<feature type="region of interest" description="Disordered" evidence="1">
    <location>
        <begin position="109"/>
        <end position="144"/>
    </location>
</feature>
<dbReference type="EMBL" id="WNTK01001746">
    <property type="protein sequence ID" value="KAG9466878.1"/>
    <property type="molecule type" value="Genomic_DNA"/>
</dbReference>
<keyword evidence="2" id="KW-1133">Transmembrane helix</keyword>